<dbReference type="EMBL" id="CP048286">
    <property type="protein sequence ID" value="QHW32327.1"/>
    <property type="molecule type" value="Genomic_DNA"/>
</dbReference>
<evidence type="ECO:0000256" key="3">
    <source>
        <dbReference type="ARBA" id="ARBA00022475"/>
    </source>
</evidence>
<evidence type="ECO:0000256" key="4">
    <source>
        <dbReference type="ARBA" id="ARBA00022692"/>
    </source>
</evidence>
<feature type="transmembrane region" description="Helical" evidence="7">
    <location>
        <begin position="136"/>
        <end position="157"/>
    </location>
</feature>
<feature type="domain" description="ABC transmembrane type-1" evidence="8">
    <location>
        <begin position="68"/>
        <end position="259"/>
    </location>
</feature>
<evidence type="ECO:0000256" key="1">
    <source>
        <dbReference type="ARBA" id="ARBA00004651"/>
    </source>
</evidence>
<name>A0A6C0P1J3_9BACL</name>
<feature type="transmembrane region" description="Helical" evidence="7">
    <location>
        <begin position="100"/>
        <end position="124"/>
    </location>
</feature>
<gene>
    <name evidence="9" type="ORF">GZH47_16945</name>
</gene>
<evidence type="ECO:0000313" key="9">
    <source>
        <dbReference type="EMBL" id="QHW32327.1"/>
    </source>
</evidence>
<evidence type="ECO:0000313" key="10">
    <source>
        <dbReference type="Proteomes" id="UP000479114"/>
    </source>
</evidence>
<keyword evidence="5 7" id="KW-1133">Transmembrane helix</keyword>
<dbReference type="KEGG" id="prz:GZH47_16945"/>
<dbReference type="PANTHER" id="PTHR43744:SF12">
    <property type="entry name" value="ABC TRANSPORTER PERMEASE PROTEIN MG189-RELATED"/>
    <property type="match status" value="1"/>
</dbReference>
<feature type="transmembrane region" description="Helical" evidence="7">
    <location>
        <begin position="178"/>
        <end position="203"/>
    </location>
</feature>
<keyword evidence="4 7" id="KW-0812">Transmembrane</keyword>
<evidence type="ECO:0000256" key="7">
    <source>
        <dbReference type="RuleBase" id="RU363032"/>
    </source>
</evidence>
<evidence type="ECO:0000256" key="2">
    <source>
        <dbReference type="ARBA" id="ARBA00022448"/>
    </source>
</evidence>
<dbReference type="CDD" id="cd06261">
    <property type="entry name" value="TM_PBP2"/>
    <property type="match status" value="1"/>
</dbReference>
<feature type="transmembrane region" description="Helical" evidence="7">
    <location>
        <begin position="241"/>
        <end position="259"/>
    </location>
</feature>
<organism evidence="9 10">
    <name type="scientific">Paenibacillus rhizovicinus</name>
    <dbReference type="NCBI Taxonomy" id="2704463"/>
    <lineage>
        <taxon>Bacteria</taxon>
        <taxon>Bacillati</taxon>
        <taxon>Bacillota</taxon>
        <taxon>Bacilli</taxon>
        <taxon>Bacillales</taxon>
        <taxon>Paenibacillaceae</taxon>
        <taxon>Paenibacillus</taxon>
    </lineage>
</organism>
<dbReference type="AlphaFoldDB" id="A0A6C0P1J3"/>
<dbReference type="RefSeq" id="WP_162641777.1">
    <property type="nucleotide sequence ID" value="NZ_CP048286.1"/>
</dbReference>
<proteinExistence type="inferred from homology"/>
<dbReference type="SUPFAM" id="SSF161098">
    <property type="entry name" value="MetI-like"/>
    <property type="match status" value="1"/>
</dbReference>
<keyword evidence="3" id="KW-1003">Cell membrane</keyword>
<accession>A0A6C0P1J3</accession>
<evidence type="ECO:0000259" key="8">
    <source>
        <dbReference type="PROSITE" id="PS50928"/>
    </source>
</evidence>
<keyword evidence="6 7" id="KW-0472">Membrane</keyword>
<dbReference type="Pfam" id="PF00528">
    <property type="entry name" value="BPD_transp_1"/>
    <property type="match status" value="1"/>
</dbReference>
<evidence type="ECO:0000256" key="6">
    <source>
        <dbReference type="ARBA" id="ARBA00023136"/>
    </source>
</evidence>
<dbReference type="InterPro" id="IPR000515">
    <property type="entry name" value="MetI-like"/>
</dbReference>
<dbReference type="InterPro" id="IPR035906">
    <property type="entry name" value="MetI-like_sf"/>
</dbReference>
<comment type="subcellular location">
    <subcellularLocation>
        <location evidence="1 7">Cell membrane</location>
        <topology evidence="1 7">Multi-pass membrane protein</topology>
    </subcellularLocation>
</comment>
<reference evidence="9 10" key="1">
    <citation type="submission" date="2020-02" db="EMBL/GenBank/DDBJ databases">
        <title>Paenibacillus sp. nov., isolated from rhizosphere soil of tomato.</title>
        <authorList>
            <person name="Weon H.-Y."/>
            <person name="Lee S.A."/>
        </authorList>
    </citation>
    <scope>NUCLEOTIDE SEQUENCE [LARGE SCALE GENOMIC DNA]</scope>
    <source>
        <strain evidence="9 10">14171R-81</strain>
    </source>
</reference>
<dbReference type="PANTHER" id="PTHR43744">
    <property type="entry name" value="ABC TRANSPORTER PERMEASE PROTEIN MG189-RELATED-RELATED"/>
    <property type="match status" value="1"/>
</dbReference>
<dbReference type="PROSITE" id="PS50928">
    <property type="entry name" value="ABC_TM1"/>
    <property type="match status" value="1"/>
</dbReference>
<dbReference type="GO" id="GO:0005886">
    <property type="term" value="C:plasma membrane"/>
    <property type="evidence" value="ECO:0007669"/>
    <property type="project" value="UniProtKB-SubCell"/>
</dbReference>
<sequence>MRYTVKAMRVLMLLALVLTFAFPFAWVVSTSLKTYVESIQFPPDLIPHVPQLVNYKTAWIHIHFFHYATNSVIITLSVAFGQLLVCIPAAYAFAKKKFRFSGILFALVLVDLVLPTQVSFVPMYVLVSDLHWLDTYWGLIVPFVFSSFTIFFLTQAFRQIPEELLDAAKLDQASELQIITRLMVPISKPFLLTTLLFTCIGKWNDYFWPLVLTNSEAVRTLPMTVKSLVADTRGVTHWNEVMAGNMMLIIPVLVLYLTANRFIKSAFVYGIK</sequence>
<evidence type="ECO:0000256" key="5">
    <source>
        <dbReference type="ARBA" id="ARBA00022989"/>
    </source>
</evidence>
<protein>
    <submittedName>
        <fullName evidence="9">Carbohydrate ABC transporter permease</fullName>
    </submittedName>
</protein>
<dbReference type="GO" id="GO:0055085">
    <property type="term" value="P:transmembrane transport"/>
    <property type="evidence" value="ECO:0007669"/>
    <property type="project" value="InterPro"/>
</dbReference>
<comment type="similarity">
    <text evidence="7">Belongs to the binding-protein-dependent transport system permease family.</text>
</comment>
<feature type="transmembrane region" description="Helical" evidence="7">
    <location>
        <begin position="72"/>
        <end position="93"/>
    </location>
</feature>
<dbReference type="Gene3D" id="1.10.3720.10">
    <property type="entry name" value="MetI-like"/>
    <property type="match status" value="1"/>
</dbReference>
<dbReference type="Proteomes" id="UP000479114">
    <property type="component" value="Chromosome"/>
</dbReference>
<keyword evidence="2 7" id="KW-0813">Transport</keyword>
<keyword evidence="10" id="KW-1185">Reference proteome</keyword>